<dbReference type="Pfam" id="PF01137">
    <property type="entry name" value="RTC"/>
    <property type="match status" value="1"/>
</dbReference>
<keyword evidence="4" id="KW-1185">Reference proteome</keyword>
<evidence type="ECO:0000313" key="4">
    <source>
        <dbReference type="Proteomes" id="UP001054857"/>
    </source>
</evidence>
<sequence length="137" mass="14243">AGSCTLMVQASMPVCVFARPPSSDGGGAASAAGNSHRRVSELELRGGTDADMAPPVGYLSHVLVPLLKRLYGSLMDELDVHVVRRGFYPRGGGIITARIPSLPPGTPLPPLDLTSRGKITQVTIVAFSAGRLPVKVA</sequence>
<feature type="non-terminal residue" evidence="3">
    <location>
        <position position="1"/>
    </location>
</feature>
<dbReference type="SUPFAM" id="SSF55205">
    <property type="entry name" value="EPT/RTPC-like"/>
    <property type="match status" value="1"/>
</dbReference>
<organism evidence="3 4">
    <name type="scientific">Astrephomene gubernaculifera</name>
    <dbReference type="NCBI Taxonomy" id="47775"/>
    <lineage>
        <taxon>Eukaryota</taxon>
        <taxon>Viridiplantae</taxon>
        <taxon>Chlorophyta</taxon>
        <taxon>core chlorophytes</taxon>
        <taxon>Chlorophyceae</taxon>
        <taxon>CS clade</taxon>
        <taxon>Chlamydomonadales</taxon>
        <taxon>Astrephomenaceae</taxon>
        <taxon>Astrephomene</taxon>
    </lineage>
</organism>
<dbReference type="InterPro" id="IPR000228">
    <property type="entry name" value="RNA3'_term_phos_cyc"/>
</dbReference>
<evidence type="ECO:0000256" key="1">
    <source>
        <dbReference type="SAM" id="MobiDB-lite"/>
    </source>
</evidence>
<dbReference type="EMBL" id="BMAR01000022">
    <property type="protein sequence ID" value="GFR48195.1"/>
    <property type="molecule type" value="Genomic_DNA"/>
</dbReference>
<dbReference type="PANTHER" id="PTHR11096">
    <property type="entry name" value="RNA 3' TERMINAL PHOSPHATE CYCLASE"/>
    <property type="match status" value="1"/>
</dbReference>
<gene>
    <name evidence="3" type="ORF">Agub_g10012</name>
</gene>
<dbReference type="Proteomes" id="UP001054857">
    <property type="component" value="Unassembled WGS sequence"/>
</dbReference>
<protein>
    <recommendedName>
        <fullName evidence="2">RNA 3'-terminal phosphate cyclase domain-containing protein</fullName>
    </recommendedName>
</protein>
<comment type="caution">
    <text evidence="3">The sequence shown here is derived from an EMBL/GenBank/DDBJ whole genome shotgun (WGS) entry which is preliminary data.</text>
</comment>
<proteinExistence type="predicted"/>
<evidence type="ECO:0000259" key="2">
    <source>
        <dbReference type="Pfam" id="PF01137"/>
    </source>
</evidence>
<dbReference type="AlphaFoldDB" id="A0AAD3DU85"/>
<feature type="domain" description="RNA 3'-terminal phosphate cyclase" evidence="2">
    <location>
        <begin position="1"/>
        <end position="101"/>
    </location>
</feature>
<feature type="non-terminal residue" evidence="3">
    <location>
        <position position="137"/>
    </location>
</feature>
<dbReference type="InterPro" id="IPR020719">
    <property type="entry name" value="RNA3'_term_phos_cycl-like_CS"/>
</dbReference>
<dbReference type="GO" id="GO:0003963">
    <property type="term" value="F:RNA-3'-phosphate cyclase activity"/>
    <property type="evidence" value="ECO:0007669"/>
    <property type="project" value="TreeGrafter"/>
</dbReference>
<reference evidence="3 4" key="1">
    <citation type="journal article" date="2021" name="Sci. Rep.">
        <title>Genome sequencing of the multicellular alga Astrephomene provides insights into convergent evolution of germ-soma differentiation.</title>
        <authorList>
            <person name="Yamashita S."/>
            <person name="Yamamoto K."/>
            <person name="Matsuzaki R."/>
            <person name="Suzuki S."/>
            <person name="Yamaguchi H."/>
            <person name="Hirooka S."/>
            <person name="Minakuchi Y."/>
            <person name="Miyagishima S."/>
            <person name="Kawachi M."/>
            <person name="Toyoda A."/>
            <person name="Nozaki H."/>
        </authorList>
    </citation>
    <scope>NUCLEOTIDE SEQUENCE [LARGE SCALE GENOMIC DNA]</scope>
    <source>
        <strain evidence="3 4">NIES-4017</strain>
    </source>
</reference>
<feature type="region of interest" description="Disordered" evidence="1">
    <location>
        <begin position="25"/>
        <end position="51"/>
    </location>
</feature>
<dbReference type="PROSITE" id="PS01287">
    <property type="entry name" value="RTC"/>
    <property type="match status" value="1"/>
</dbReference>
<dbReference type="GO" id="GO:0005634">
    <property type="term" value="C:nucleus"/>
    <property type="evidence" value="ECO:0007669"/>
    <property type="project" value="TreeGrafter"/>
</dbReference>
<dbReference type="InterPro" id="IPR037136">
    <property type="entry name" value="RNA3'_phos_cyclase_dom_sf"/>
</dbReference>
<feature type="compositionally biased region" description="Basic and acidic residues" evidence="1">
    <location>
        <begin position="38"/>
        <end position="48"/>
    </location>
</feature>
<name>A0AAD3DU85_9CHLO</name>
<dbReference type="GO" id="GO:0006396">
    <property type="term" value="P:RNA processing"/>
    <property type="evidence" value="ECO:0007669"/>
    <property type="project" value="InterPro"/>
</dbReference>
<dbReference type="InterPro" id="IPR013792">
    <property type="entry name" value="RNA3'P_cycl/enolpyr_Trfase_a/b"/>
</dbReference>
<evidence type="ECO:0000313" key="3">
    <source>
        <dbReference type="EMBL" id="GFR48195.1"/>
    </source>
</evidence>
<accession>A0AAD3DU85</accession>
<dbReference type="PANTHER" id="PTHR11096:SF0">
    <property type="entry name" value="RNA 3'-TERMINAL PHOSPHATE CYCLASE"/>
    <property type="match status" value="1"/>
</dbReference>
<dbReference type="Gene3D" id="3.65.10.20">
    <property type="entry name" value="RNA 3'-terminal phosphate cyclase domain"/>
    <property type="match status" value="1"/>
</dbReference>
<dbReference type="InterPro" id="IPR023797">
    <property type="entry name" value="RNA3'_phos_cyclase_dom"/>
</dbReference>